<dbReference type="Pfam" id="PF01497">
    <property type="entry name" value="Peripla_BP_2"/>
    <property type="match status" value="1"/>
</dbReference>
<dbReference type="SUPFAM" id="SSF53807">
    <property type="entry name" value="Helical backbone' metal receptor"/>
    <property type="match status" value="1"/>
</dbReference>
<gene>
    <name evidence="3" type="ORF">KJI95_04125</name>
</gene>
<evidence type="ECO:0000313" key="3">
    <source>
        <dbReference type="EMBL" id="MBT1443712.1"/>
    </source>
</evidence>
<feature type="signal peptide" evidence="1">
    <location>
        <begin position="1"/>
        <end position="24"/>
    </location>
</feature>
<dbReference type="PANTHER" id="PTHR30535:SF4">
    <property type="entry name" value="HEMIN-BINDING PERIPLASMIC PROTEIN HMUT"/>
    <property type="match status" value="1"/>
</dbReference>
<name>A0ABS5UZS9_9GAMM</name>
<evidence type="ECO:0000256" key="1">
    <source>
        <dbReference type="SAM" id="SignalP"/>
    </source>
</evidence>
<sequence length="278" mass="28376">MSPIRHSLVALCGLFMISAPQAMAAERIVSAGAGVTELILALDGAAKLAAVDVTSSLPAKLANLPKVGYHRQLGSEGILALGPDLLVGSDAMGPKTTLDTLRQAGVEVLVLPTASGSDELKANIHALGKHLNQEQKAAALASDVEQRLTKLKQQKVSGKVLFVLMQSGRPARVGGKGTAADSIITLAGVSNIADFEGYRDVSAEGLLVMAPELILVANRGEAELSADKVLEQIPLLAHTPAGKKGAIQVLPGAALIGGVGLGAISAAEALQAQFAPEN</sequence>
<feature type="chain" id="PRO_5045290383" evidence="1">
    <location>
        <begin position="25"/>
        <end position="278"/>
    </location>
</feature>
<evidence type="ECO:0000313" key="4">
    <source>
        <dbReference type="Proteomes" id="UP001195903"/>
    </source>
</evidence>
<dbReference type="Gene3D" id="3.40.50.1980">
    <property type="entry name" value="Nitrogenase molybdenum iron protein domain"/>
    <property type="match status" value="2"/>
</dbReference>
<dbReference type="InterPro" id="IPR002491">
    <property type="entry name" value="ABC_transptr_periplasmic_BD"/>
</dbReference>
<dbReference type="Proteomes" id="UP001195903">
    <property type="component" value="Unassembled WGS sequence"/>
</dbReference>
<protein>
    <submittedName>
        <fullName evidence="3">ABC transporter substrate-binding protein</fullName>
    </submittedName>
</protein>
<evidence type="ECO:0000259" key="2">
    <source>
        <dbReference type="PROSITE" id="PS50983"/>
    </source>
</evidence>
<keyword evidence="4" id="KW-1185">Reference proteome</keyword>
<feature type="domain" description="Fe/B12 periplasmic-binding" evidence="2">
    <location>
        <begin position="27"/>
        <end position="278"/>
    </location>
</feature>
<organism evidence="3 4">
    <name type="scientific">Shewanella jiangmenensis</name>
    <dbReference type="NCBI Taxonomy" id="2837387"/>
    <lineage>
        <taxon>Bacteria</taxon>
        <taxon>Pseudomonadati</taxon>
        <taxon>Pseudomonadota</taxon>
        <taxon>Gammaproteobacteria</taxon>
        <taxon>Alteromonadales</taxon>
        <taxon>Shewanellaceae</taxon>
        <taxon>Shewanella</taxon>
    </lineage>
</organism>
<keyword evidence="1" id="KW-0732">Signal</keyword>
<dbReference type="PANTHER" id="PTHR30535">
    <property type="entry name" value="VITAMIN B12-BINDING PROTEIN"/>
    <property type="match status" value="1"/>
</dbReference>
<dbReference type="RefSeq" id="WP_214505877.1">
    <property type="nucleotide sequence ID" value="NZ_JAHEPS010000001.1"/>
</dbReference>
<dbReference type="EMBL" id="JAHEPS010000001">
    <property type="protein sequence ID" value="MBT1443712.1"/>
    <property type="molecule type" value="Genomic_DNA"/>
</dbReference>
<accession>A0ABS5UZS9</accession>
<comment type="caution">
    <text evidence="3">The sequence shown here is derived from an EMBL/GenBank/DDBJ whole genome shotgun (WGS) entry which is preliminary data.</text>
</comment>
<reference evidence="3 4" key="1">
    <citation type="submission" date="2021-05" db="EMBL/GenBank/DDBJ databases">
        <title>Shewanella sp. JM162201.</title>
        <authorList>
            <person name="Xu S."/>
            <person name="Li A."/>
        </authorList>
    </citation>
    <scope>NUCLEOTIDE SEQUENCE [LARGE SCALE GENOMIC DNA]</scope>
    <source>
        <strain evidence="3 4">JM162201</strain>
    </source>
</reference>
<dbReference type="PROSITE" id="PS50983">
    <property type="entry name" value="FE_B12_PBP"/>
    <property type="match status" value="1"/>
</dbReference>
<dbReference type="InterPro" id="IPR050902">
    <property type="entry name" value="ABC_Transporter_SBP"/>
</dbReference>
<proteinExistence type="predicted"/>